<dbReference type="AlphaFoldDB" id="A0A1C0YTW3"/>
<evidence type="ECO:0000313" key="1">
    <source>
        <dbReference type="EMBL" id="OCS90574.1"/>
    </source>
</evidence>
<dbReference type="EMBL" id="MATO01000036">
    <property type="protein sequence ID" value="OCS90574.1"/>
    <property type="molecule type" value="Genomic_DNA"/>
</dbReference>
<dbReference type="OrthoDB" id="2085574at2"/>
<name>A0A1C0YTW3_9BACL</name>
<gene>
    <name evidence="1" type="ORF">A6K76_10985</name>
</gene>
<proteinExistence type="predicted"/>
<organism evidence="1 2">
    <name type="scientific">Caryophanon latum</name>
    <dbReference type="NCBI Taxonomy" id="33977"/>
    <lineage>
        <taxon>Bacteria</taxon>
        <taxon>Bacillati</taxon>
        <taxon>Bacillota</taxon>
        <taxon>Bacilli</taxon>
        <taxon>Bacillales</taxon>
        <taxon>Caryophanaceae</taxon>
        <taxon>Caryophanon</taxon>
    </lineage>
</organism>
<evidence type="ECO:0000313" key="2">
    <source>
        <dbReference type="Proteomes" id="UP000093482"/>
    </source>
</evidence>
<evidence type="ECO:0008006" key="3">
    <source>
        <dbReference type="Google" id="ProtNLM"/>
    </source>
</evidence>
<reference evidence="1 2" key="1">
    <citation type="submission" date="2016-07" db="EMBL/GenBank/DDBJ databases">
        <title>Caryophanon latum genome sequencing.</title>
        <authorList>
            <person name="Verma A."/>
            <person name="Pal Y."/>
            <person name="Krishnamurthi S."/>
        </authorList>
    </citation>
    <scope>NUCLEOTIDE SEQUENCE [LARGE SCALE GENOMIC DNA]</scope>
    <source>
        <strain evidence="1 2">DSM 14151</strain>
    </source>
</reference>
<dbReference type="RefSeq" id="WP_066464577.1">
    <property type="nucleotide sequence ID" value="NZ_MATO01000036.1"/>
</dbReference>
<dbReference type="PROSITE" id="PS51257">
    <property type="entry name" value="PROKAR_LIPOPROTEIN"/>
    <property type="match status" value="1"/>
</dbReference>
<dbReference type="Proteomes" id="UP000093482">
    <property type="component" value="Unassembled WGS sequence"/>
</dbReference>
<protein>
    <recommendedName>
        <fullName evidence="3">Lipoprotein</fullName>
    </recommendedName>
</protein>
<accession>A0A1C0YTW3</accession>
<comment type="caution">
    <text evidence="1">The sequence shown here is derived from an EMBL/GenBank/DDBJ whole genome shotgun (WGS) entry which is preliminary data.</text>
</comment>
<sequence length="216" mass="23533">MKLHMYALGGALLLAGCADKPAPAQPIAVETIEPLTLTPIHVAPEQKATYYAQYEEIIERINGIGYDVELQLQPLAKFTDNDWLSVEQFEQIASARAKAKMVVQTNDEPVSPALVPKFVTLQSNTFSADIRFEGAFNTQLSENTEAGRQLFDAFYSITSAAVNEHATWTQLGFDATLSADKTTYTVSVGGTYSEYGISSSHIIEIPFVCDEVGGIS</sequence>
<keyword evidence="2" id="KW-1185">Reference proteome</keyword>